<gene>
    <name evidence="1" type="ORF">A2801_02150</name>
</gene>
<name>A0A1F7YS26_9BACT</name>
<evidence type="ECO:0000313" key="1">
    <source>
        <dbReference type="EMBL" id="OGM29305.1"/>
    </source>
</evidence>
<dbReference type="STRING" id="1802500.A2801_02150"/>
<protein>
    <submittedName>
        <fullName evidence="1">Uncharacterized protein</fullName>
    </submittedName>
</protein>
<proteinExistence type="predicted"/>
<evidence type="ECO:0000313" key="2">
    <source>
        <dbReference type="Proteomes" id="UP000177263"/>
    </source>
</evidence>
<sequence length="61" mass="7009">MRPERSFLGIRPTPSRWLTRKGATHERAATLTLIPIDGIKKLTSKDLASQWAQRYKQTCAR</sequence>
<accession>A0A1F7YS26</accession>
<comment type="caution">
    <text evidence="1">The sequence shown here is derived from an EMBL/GenBank/DDBJ whole genome shotgun (WGS) entry which is preliminary data.</text>
</comment>
<reference evidence="1 2" key="1">
    <citation type="journal article" date="2016" name="Nat. Commun.">
        <title>Thousands of microbial genomes shed light on interconnected biogeochemical processes in an aquifer system.</title>
        <authorList>
            <person name="Anantharaman K."/>
            <person name="Brown C.T."/>
            <person name="Hug L.A."/>
            <person name="Sharon I."/>
            <person name="Castelle C.J."/>
            <person name="Probst A.J."/>
            <person name="Thomas B.C."/>
            <person name="Singh A."/>
            <person name="Wilkins M.J."/>
            <person name="Karaoz U."/>
            <person name="Brodie E.L."/>
            <person name="Williams K.H."/>
            <person name="Hubbard S.S."/>
            <person name="Banfield J.F."/>
        </authorList>
    </citation>
    <scope>NUCLEOTIDE SEQUENCE [LARGE SCALE GENOMIC DNA]</scope>
</reference>
<dbReference type="AlphaFoldDB" id="A0A1F7YS26"/>
<dbReference type="EMBL" id="MGGM01000015">
    <property type="protein sequence ID" value="OGM29305.1"/>
    <property type="molecule type" value="Genomic_DNA"/>
</dbReference>
<organism evidence="1 2">
    <name type="scientific">Candidatus Woesebacteria bacterium RIFCSPHIGHO2_01_FULL_41_10</name>
    <dbReference type="NCBI Taxonomy" id="1802500"/>
    <lineage>
        <taxon>Bacteria</taxon>
        <taxon>Candidatus Woeseibacteriota</taxon>
    </lineage>
</organism>
<dbReference type="Proteomes" id="UP000177263">
    <property type="component" value="Unassembled WGS sequence"/>
</dbReference>